<accession>A0A077YYS2</accession>
<proteinExistence type="predicted"/>
<dbReference type="OrthoDB" id="10670574at2759"/>
<feature type="region of interest" description="Disordered" evidence="1">
    <location>
        <begin position="163"/>
        <end position="246"/>
    </location>
</feature>
<protein>
    <submittedName>
        <fullName evidence="2">Uncharacterized protein</fullName>
    </submittedName>
</protein>
<name>A0A077YYS2_TRITR</name>
<dbReference type="EMBL" id="HG805844">
    <property type="protein sequence ID" value="CDW53207.1"/>
    <property type="molecule type" value="Genomic_DNA"/>
</dbReference>
<reference evidence="2" key="1">
    <citation type="submission" date="2014-01" db="EMBL/GenBank/DDBJ databases">
        <authorList>
            <person name="Aslett M."/>
        </authorList>
    </citation>
    <scope>NUCLEOTIDE SEQUENCE</scope>
</reference>
<evidence type="ECO:0000313" key="3">
    <source>
        <dbReference type="Proteomes" id="UP000030665"/>
    </source>
</evidence>
<evidence type="ECO:0000313" key="2">
    <source>
        <dbReference type="EMBL" id="CDW53207.1"/>
    </source>
</evidence>
<gene>
    <name evidence="2" type="ORF">TTRE_0000147101</name>
</gene>
<keyword evidence="3" id="KW-1185">Reference proteome</keyword>
<dbReference type="AlphaFoldDB" id="A0A077YYS2"/>
<reference evidence="2" key="2">
    <citation type="submission" date="2014-03" db="EMBL/GenBank/DDBJ databases">
        <title>The whipworm genome and dual-species transcriptomics of an intimate host-pathogen interaction.</title>
        <authorList>
            <person name="Foth B.J."/>
            <person name="Tsai I.J."/>
            <person name="Reid A.J."/>
            <person name="Bancroft A.J."/>
            <person name="Nichol S."/>
            <person name="Tracey A."/>
            <person name="Holroyd N."/>
            <person name="Cotton J.A."/>
            <person name="Stanley E.J."/>
            <person name="Zarowiecki M."/>
            <person name="Liu J.Z."/>
            <person name="Huckvale T."/>
            <person name="Cooper P.J."/>
            <person name="Grencis R.K."/>
            <person name="Berriman M."/>
        </authorList>
    </citation>
    <scope>NUCLEOTIDE SEQUENCE [LARGE SCALE GENOMIC DNA]</scope>
</reference>
<sequence>MTAWGRYSAESLPKRRAVHALMQQSIRENPSLFSMESPVGPPTASELERKRQNELCCNFRTEMLVSTLRDCDVDFLLQQYERRNDGNMHNLTDHDYTNPTMNTLMTAGSDEIVPTSEAQHRVMNRRDAEEGQNESATTERQYDQPQDDESWLCKNCREELAKGFGKASSDSKSPSNDQSNGLEEPKKKSHKNPHGLDEPNEVGGQIRSPPTPEELPPPPPPLFMEDDVGPLEFSTNSSDSEGPPDLEAEVRYYCGKCGVLRRRPTRRSESVHTNSDNPVKNGPPPNGSFSKLYYRLKFMNDAFQRYEPAGHPRNHGDNDLHQLPAITNDSATMECIPAQQYQHLTLTGTHGNEPYNVTYSIPPSSVLQVHIAFQPNAAPLQALPPMGENYVHPQMNGYPPTFFPFAYPPPAPYPPQPMLPMGQNVFQPYMNVPQYPPAYNVYQAVSEWNYYTGVPVSQANDFQPDQQCVCVSAFSSYPTDQCGIESMRR</sequence>
<evidence type="ECO:0000256" key="1">
    <source>
        <dbReference type="SAM" id="MobiDB-lite"/>
    </source>
</evidence>
<organism evidence="2 3">
    <name type="scientific">Trichuris trichiura</name>
    <name type="common">Whipworm</name>
    <name type="synonym">Trichocephalus trichiurus</name>
    <dbReference type="NCBI Taxonomy" id="36087"/>
    <lineage>
        <taxon>Eukaryota</taxon>
        <taxon>Metazoa</taxon>
        <taxon>Ecdysozoa</taxon>
        <taxon>Nematoda</taxon>
        <taxon>Enoplea</taxon>
        <taxon>Dorylaimia</taxon>
        <taxon>Trichinellida</taxon>
        <taxon>Trichuridae</taxon>
        <taxon>Trichuris</taxon>
    </lineage>
</organism>
<feature type="region of interest" description="Disordered" evidence="1">
    <location>
        <begin position="122"/>
        <end position="149"/>
    </location>
</feature>
<feature type="compositionally biased region" description="Low complexity" evidence="1">
    <location>
        <begin position="168"/>
        <end position="180"/>
    </location>
</feature>
<dbReference type="Proteomes" id="UP000030665">
    <property type="component" value="Unassembled WGS sequence"/>
</dbReference>
<feature type="region of interest" description="Disordered" evidence="1">
    <location>
        <begin position="263"/>
        <end position="287"/>
    </location>
</feature>
<feature type="compositionally biased region" description="Pro residues" evidence="1">
    <location>
        <begin position="209"/>
        <end position="222"/>
    </location>
</feature>